<dbReference type="PANTHER" id="PTHR34292">
    <property type="entry name" value="OUTER SPORE WALL PROTEIN LDS1"/>
    <property type="match status" value="1"/>
</dbReference>
<gene>
    <name evidence="3" type="primary">KAFR0K00710</name>
    <name evidence="3" type="ORF">KAFR_0K00710</name>
</gene>
<dbReference type="FunCoup" id="H2B1C6">
    <property type="interactions" value="81"/>
</dbReference>
<dbReference type="eggNOG" id="ENOG502QTNH">
    <property type="taxonomic scope" value="Eukaryota"/>
</dbReference>
<dbReference type="GO" id="GO:0005811">
    <property type="term" value="C:lipid droplet"/>
    <property type="evidence" value="ECO:0007669"/>
    <property type="project" value="TreeGrafter"/>
</dbReference>
<dbReference type="GO" id="GO:0030476">
    <property type="term" value="P:ascospore wall assembly"/>
    <property type="evidence" value="ECO:0007669"/>
    <property type="project" value="EnsemblFungi"/>
</dbReference>
<name>H2B1C6_KAZAF</name>
<dbReference type="PANTHER" id="PTHR34292:SF2">
    <property type="entry name" value="OUTER SPORE WALL PROTEIN LDS1"/>
    <property type="match status" value="1"/>
</dbReference>
<dbReference type="InParanoid" id="H2B1C6"/>
<dbReference type="EMBL" id="HE650831">
    <property type="protein sequence ID" value="CCF60426.1"/>
    <property type="molecule type" value="Genomic_DNA"/>
</dbReference>
<feature type="transmembrane region" description="Helical" evidence="1">
    <location>
        <begin position="116"/>
        <end position="137"/>
    </location>
</feature>
<feature type="signal peptide" evidence="2">
    <location>
        <begin position="1"/>
        <end position="16"/>
    </location>
</feature>
<feature type="transmembrane region" description="Helical" evidence="1">
    <location>
        <begin position="258"/>
        <end position="282"/>
    </location>
</feature>
<keyword evidence="2" id="KW-0732">Signal</keyword>
<evidence type="ECO:0000313" key="4">
    <source>
        <dbReference type="Proteomes" id="UP000005220"/>
    </source>
</evidence>
<organism evidence="3 4">
    <name type="scientific">Kazachstania africana (strain ATCC 22294 / BCRC 22015 / CBS 2517 / CECT 1963 / NBRC 1671 / NRRL Y-8276)</name>
    <name type="common">Yeast</name>
    <name type="synonym">Kluyveromyces africanus</name>
    <dbReference type="NCBI Taxonomy" id="1071382"/>
    <lineage>
        <taxon>Eukaryota</taxon>
        <taxon>Fungi</taxon>
        <taxon>Dikarya</taxon>
        <taxon>Ascomycota</taxon>
        <taxon>Saccharomycotina</taxon>
        <taxon>Saccharomycetes</taxon>
        <taxon>Saccharomycetales</taxon>
        <taxon>Saccharomycetaceae</taxon>
        <taxon>Kazachstania</taxon>
    </lineage>
</organism>
<feature type="transmembrane region" description="Helical" evidence="1">
    <location>
        <begin position="91"/>
        <end position="109"/>
    </location>
</feature>
<dbReference type="AlphaFoldDB" id="H2B1C6"/>
<dbReference type="KEGG" id="kaf:KAFR_0K00710"/>
<feature type="transmembrane region" description="Helical" evidence="1">
    <location>
        <begin position="200"/>
        <end position="227"/>
    </location>
</feature>
<evidence type="ECO:0008006" key="5">
    <source>
        <dbReference type="Google" id="ProtNLM"/>
    </source>
</evidence>
<dbReference type="RefSeq" id="XP_003959561.1">
    <property type="nucleotide sequence ID" value="XM_003959512.1"/>
</dbReference>
<dbReference type="GO" id="GO:0005628">
    <property type="term" value="C:prospore membrane"/>
    <property type="evidence" value="ECO:0007669"/>
    <property type="project" value="EnsemblFungi"/>
</dbReference>
<dbReference type="Proteomes" id="UP000005220">
    <property type="component" value="Chromosome 11"/>
</dbReference>
<dbReference type="OrthoDB" id="10012223at2759"/>
<keyword evidence="4" id="KW-1185">Reference proteome</keyword>
<dbReference type="HOGENOM" id="CLU_062645_2_1_1"/>
<evidence type="ECO:0000313" key="3">
    <source>
        <dbReference type="EMBL" id="CCF60426.1"/>
    </source>
</evidence>
<dbReference type="GeneID" id="13886615"/>
<dbReference type="GO" id="GO:0005619">
    <property type="term" value="C:ascospore wall"/>
    <property type="evidence" value="ECO:0007669"/>
    <property type="project" value="EnsemblFungi"/>
</dbReference>
<keyword evidence="1" id="KW-0472">Membrane</keyword>
<proteinExistence type="predicted"/>
<evidence type="ECO:0000256" key="2">
    <source>
        <dbReference type="SAM" id="SignalP"/>
    </source>
</evidence>
<keyword evidence="1" id="KW-1133">Transmembrane helix</keyword>
<dbReference type="InterPro" id="IPR052786">
    <property type="entry name" value="Spore_wall_assembly"/>
</dbReference>
<protein>
    <recommendedName>
        <fullName evidence="5">Outer spore wall protein LDS1</fullName>
    </recommendedName>
</protein>
<keyword evidence="1" id="KW-0812">Transmembrane</keyword>
<feature type="chain" id="PRO_5003559493" description="Outer spore wall protein LDS1" evidence="2">
    <location>
        <begin position="17"/>
        <end position="298"/>
    </location>
</feature>
<sequence>MSFALSLLLTGAGGLAYKFDREQILKPHPGIKYDFNDYNLHGLKRCFKESLERCETGAKNFIPLFRKSLFYPLKGMVTLARNKKLYASEVIYIQSVYCVMYFIILTLYLNTITPMYVSFLALLGPLGVMIATLHGLLHANLLTMMFMRMSHFQAKLVILTCKREPDVPIYPIGKPVKYYIPWNCKYFWLVYFPLKFVKYLYGYIVLCVLLVISALPIIGPFLFHFLVSPFITKIYFSKNLRINGVSNINRQNFFYDNLGSYVAFGLTAGFLESIPIIAGFMLSVNSMSSAMWFNDNFN</sequence>
<evidence type="ECO:0000256" key="1">
    <source>
        <dbReference type="SAM" id="Phobius"/>
    </source>
</evidence>
<accession>H2B1C6</accession>
<reference evidence="3 4" key="1">
    <citation type="journal article" date="2011" name="Proc. Natl. Acad. Sci. U.S.A.">
        <title>Evolutionary erosion of yeast sex chromosomes by mating-type switching accidents.</title>
        <authorList>
            <person name="Gordon J.L."/>
            <person name="Armisen D."/>
            <person name="Proux-Wera E."/>
            <person name="Oheigeartaigh S.S."/>
            <person name="Byrne K.P."/>
            <person name="Wolfe K.H."/>
        </authorList>
    </citation>
    <scope>NUCLEOTIDE SEQUENCE [LARGE SCALE GENOMIC DNA]</scope>
    <source>
        <strain evidence="4">ATCC 22294 / BCRC 22015 / CBS 2517 / CECT 1963 / NBRC 1671 / NRRL Y-8276</strain>
    </source>
</reference>